<evidence type="ECO:0000256" key="1">
    <source>
        <dbReference type="SAM" id="Coils"/>
    </source>
</evidence>
<feature type="region of interest" description="Disordered" evidence="2">
    <location>
        <begin position="102"/>
        <end position="125"/>
    </location>
</feature>
<feature type="coiled-coil region" evidence="1">
    <location>
        <begin position="169"/>
        <end position="207"/>
    </location>
</feature>
<feature type="compositionally biased region" description="Basic and acidic residues" evidence="2">
    <location>
        <begin position="58"/>
        <end position="72"/>
    </location>
</feature>
<feature type="region of interest" description="Disordered" evidence="2">
    <location>
        <begin position="35"/>
        <end position="72"/>
    </location>
</feature>
<dbReference type="OrthoDB" id="2443555at2759"/>
<organism evidence="3 4">
    <name type="scientific">Entomortierella chlamydospora</name>
    <dbReference type="NCBI Taxonomy" id="101097"/>
    <lineage>
        <taxon>Eukaryota</taxon>
        <taxon>Fungi</taxon>
        <taxon>Fungi incertae sedis</taxon>
        <taxon>Mucoromycota</taxon>
        <taxon>Mortierellomycotina</taxon>
        <taxon>Mortierellomycetes</taxon>
        <taxon>Mortierellales</taxon>
        <taxon>Mortierellaceae</taxon>
        <taxon>Entomortierella</taxon>
    </lineage>
</organism>
<protein>
    <submittedName>
        <fullName evidence="3">Uncharacterized protein</fullName>
    </submittedName>
</protein>
<gene>
    <name evidence="3" type="ORF">BGZ80_004405</name>
</gene>
<feature type="compositionally biased region" description="Low complexity" evidence="2">
    <location>
        <begin position="106"/>
        <end position="125"/>
    </location>
</feature>
<dbReference type="AlphaFoldDB" id="A0A9P6T2Q7"/>
<sequence>MAYQITKDQKKAIKETIKSIEHDYKTKVREAEKKCNSLREEADKVAERERAAIKAKKEKADKEAKDEYQKTKSEASEIHIQLVMDLVRNVILDIQSKNLEQRGHLSRTCSTSSASSSSCCNGSSSASKEDAEIKEWVEYATDRLEGHMPRAQVRQRLLEEVASGALIRQHQAQQEAMRKTDELQRQLDELRLLQTQLQQQQQQQQQAPNYQNGQATLVGMAMVEDSAPPAYVSAVGSTEIDVGDYGKTGSKK</sequence>
<feature type="compositionally biased region" description="Basic and acidic residues" evidence="2">
    <location>
        <begin position="35"/>
        <end position="52"/>
    </location>
</feature>
<dbReference type="EMBL" id="JAAAID010000225">
    <property type="protein sequence ID" value="KAG0020317.1"/>
    <property type="molecule type" value="Genomic_DNA"/>
</dbReference>
<evidence type="ECO:0000313" key="3">
    <source>
        <dbReference type="EMBL" id="KAG0020317.1"/>
    </source>
</evidence>
<dbReference type="Proteomes" id="UP000703661">
    <property type="component" value="Unassembled WGS sequence"/>
</dbReference>
<comment type="caution">
    <text evidence="3">The sequence shown here is derived from an EMBL/GenBank/DDBJ whole genome shotgun (WGS) entry which is preliminary data.</text>
</comment>
<evidence type="ECO:0000256" key="2">
    <source>
        <dbReference type="SAM" id="MobiDB-lite"/>
    </source>
</evidence>
<name>A0A9P6T2Q7_9FUNG</name>
<proteinExistence type="predicted"/>
<keyword evidence="4" id="KW-1185">Reference proteome</keyword>
<evidence type="ECO:0000313" key="4">
    <source>
        <dbReference type="Proteomes" id="UP000703661"/>
    </source>
</evidence>
<accession>A0A9P6T2Q7</accession>
<reference evidence="3" key="1">
    <citation type="journal article" date="2020" name="Fungal Divers.">
        <title>Resolving the Mortierellaceae phylogeny through synthesis of multi-gene phylogenetics and phylogenomics.</title>
        <authorList>
            <person name="Vandepol N."/>
            <person name="Liber J."/>
            <person name="Desiro A."/>
            <person name="Na H."/>
            <person name="Kennedy M."/>
            <person name="Barry K."/>
            <person name="Grigoriev I.V."/>
            <person name="Miller A.N."/>
            <person name="O'Donnell K."/>
            <person name="Stajich J.E."/>
            <person name="Bonito G."/>
        </authorList>
    </citation>
    <scope>NUCLEOTIDE SEQUENCE</scope>
    <source>
        <strain evidence="3">NRRL 2769</strain>
    </source>
</reference>
<keyword evidence="1" id="KW-0175">Coiled coil</keyword>